<proteinExistence type="predicted"/>
<gene>
    <name evidence="1" type="ORF">Vafri_21748</name>
</gene>
<feature type="non-terminal residue" evidence="1">
    <location>
        <position position="1"/>
    </location>
</feature>
<evidence type="ECO:0000313" key="1">
    <source>
        <dbReference type="EMBL" id="GIL68478.1"/>
    </source>
</evidence>
<dbReference type="Proteomes" id="UP000747399">
    <property type="component" value="Unassembled WGS sequence"/>
</dbReference>
<evidence type="ECO:0000313" key="2">
    <source>
        <dbReference type="Proteomes" id="UP000747399"/>
    </source>
</evidence>
<accession>A0A8J4FBN1</accession>
<keyword evidence="2" id="KW-1185">Reference proteome</keyword>
<organism evidence="1 2">
    <name type="scientific">Volvox africanus</name>
    <dbReference type="NCBI Taxonomy" id="51714"/>
    <lineage>
        <taxon>Eukaryota</taxon>
        <taxon>Viridiplantae</taxon>
        <taxon>Chlorophyta</taxon>
        <taxon>core chlorophytes</taxon>
        <taxon>Chlorophyceae</taxon>
        <taxon>CS clade</taxon>
        <taxon>Chlamydomonadales</taxon>
        <taxon>Volvocaceae</taxon>
        <taxon>Volvox</taxon>
    </lineage>
</organism>
<dbReference type="AlphaFoldDB" id="A0A8J4FBN1"/>
<name>A0A8J4FBN1_9CHLO</name>
<reference evidence="1" key="1">
    <citation type="journal article" date="2021" name="Proc. Natl. Acad. Sci. U.S.A.">
        <title>Three genomes in the algal genus Volvox reveal the fate of a haploid sex-determining region after a transition to homothallism.</title>
        <authorList>
            <person name="Yamamoto K."/>
            <person name="Hamaji T."/>
            <person name="Kawai-Toyooka H."/>
            <person name="Matsuzaki R."/>
            <person name="Takahashi F."/>
            <person name="Nishimura Y."/>
            <person name="Kawachi M."/>
            <person name="Noguchi H."/>
            <person name="Minakuchi Y."/>
            <person name="Umen J.G."/>
            <person name="Toyoda A."/>
            <person name="Nozaki H."/>
        </authorList>
    </citation>
    <scope>NUCLEOTIDE SEQUENCE</scope>
    <source>
        <strain evidence="1">NIES-3780</strain>
    </source>
</reference>
<dbReference type="EMBL" id="BNCO01000119">
    <property type="protein sequence ID" value="GIL68478.1"/>
    <property type="molecule type" value="Genomic_DNA"/>
</dbReference>
<protein>
    <submittedName>
        <fullName evidence="1">Uncharacterized protein</fullName>
    </submittedName>
</protein>
<sequence length="108" mass="11990">SYGAIWLTVHSFSKLLLTESPIIGAARKSWHLQPSSILCSPVSLSEERKMPIGLWTVFNGYMPPARWPSVQQIVRVGAWGGVAAAGGLYLVQPWDWIQTNLGLKKEEK</sequence>
<comment type="caution">
    <text evidence="1">The sequence shown here is derived from an EMBL/GenBank/DDBJ whole genome shotgun (WGS) entry which is preliminary data.</text>
</comment>